<evidence type="ECO:0000313" key="4">
    <source>
        <dbReference type="Proteomes" id="UP001604336"/>
    </source>
</evidence>
<evidence type="ECO:0000256" key="1">
    <source>
        <dbReference type="SAM" id="Coils"/>
    </source>
</evidence>
<accession>A0ABD1QUU3</accession>
<dbReference type="PANTHER" id="PTHR47546">
    <property type="entry name" value="S15/NS1, RNA-BINDING PROTEIN"/>
    <property type="match status" value="1"/>
</dbReference>
<sequence length="138" mass="16224">MSLSRFKESSKLKPVDSNAQEPQMMIWGSDSLPASIFGKEKSENGDKASTAMRTDFVKMYSYNKLGEKLKMLRLEKKKETWFSLQERNERLTKLREIEKESERNDRLTKLREIEEKESEARIGGVTSMKYERIVSEFE</sequence>
<evidence type="ECO:0000313" key="3">
    <source>
        <dbReference type="EMBL" id="KAL2479976.1"/>
    </source>
</evidence>
<dbReference type="Proteomes" id="UP001604336">
    <property type="component" value="Unassembled WGS sequence"/>
</dbReference>
<feature type="region of interest" description="Disordered" evidence="2">
    <location>
        <begin position="1"/>
        <end position="23"/>
    </location>
</feature>
<comment type="caution">
    <text evidence="3">The sequence shown here is derived from an EMBL/GenBank/DDBJ whole genome shotgun (WGS) entry which is preliminary data.</text>
</comment>
<dbReference type="AlphaFoldDB" id="A0ABD1QUU3"/>
<reference evidence="4" key="1">
    <citation type="submission" date="2024-07" db="EMBL/GenBank/DDBJ databases">
        <title>Two chromosome-level genome assemblies of Korean endemic species Abeliophyllum distichum and Forsythia ovata (Oleaceae).</title>
        <authorList>
            <person name="Jang H."/>
        </authorList>
    </citation>
    <scope>NUCLEOTIDE SEQUENCE [LARGE SCALE GENOMIC DNA]</scope>
</reference>
<gene>
    <name evidence="3" type="ORF">Adt_32942</name>
</gene>
<evidence type="ECO:0000256" key="2">
    <source>
        <dbReference type="SAM" id="MobiDB-lite"/>
    </source>
</evidence>
<keyword evidence="4" id="KW-1185">Reference proteome</keyword>
<feature type="coiled-coil region" evidence="1">
    <location>
        <begin position="84"/>
        <end position="117"/>
    </location>
</feature>
<name>A0ABD1QUU3_9LAMI</name>
<keyword evidence="1" id="KW-0175">Coiled coil</keyword>
<organism evidence="3 4">
    <name type="scientific">Abeliophyllum distichum</name>
    <dbReference type="NCBI Taxonomy" id="126358"/>
    <lineage>
        <taxon>Eukaryota</taxon>
        <taxon>Viridiplantae</taxon>
        <taxon>Streptophyta</taxon>
        <taxon>Embryophyta</taxon>
        <taxon>Tracheophyta</taxon>
        <taxon>Spermatophyta</taxon>
        <taxon>Magnoliopsida</taxon>
        <taxon>eudicotyledons</taxon>
        <taxon>Gunneridae</taxon>
        <taxon>Pentapetalae</taxon>
        <taxon>asterids</taxon>
        <taxon>lamiids</taxon>
        <taxon>Lamiales</taxon>
        <taxon>Oleaceae</taxon>
        <taxon>Forsythieae</taxon>
        <taxon>Abeliophyllum</taxon>
    </lineage>
</organism>
<protein>
    <submittedName>
        <fullName evidence="3">S15/NS1</fullName>
    </submittedName>
</protein>
<proteinExistence type="predicted"/>
<dbReference type="PANTHER" id="PTHR47546:SF3">
    <property type="entry name" value="30S RIBOSOMAL PROTEIN S15, CHLOROPLASTIC"/>
    <property type="match status" value="1"/>
</dbReference>
<dbReference type="EMBL" id="JBFOLK010000010">
    <property type="protein sequence ID" value="KAL2479976.1"/>
    <property type="molecule type" value="Genomic_DNA"/>
</dbReference>
<feature type="compositionally biased region" description="Basic and acidic residues" evidence="2">
    <location>
        <begin position="1"/>
        <end position="14"/>
    </location>
</feature>